<keyword evidence="6" id="KW-0482">Metalloprotease</keyword>
<reference evidence="11" key="1">
    <citation type="submission" date="2022-12" db="EMBL/GenBank/DDBJ databases">
        <title>Chromosome-level genome assembly of the bean flower thrips Megalurothrips usitatus.</title>
        <authorList>
            <person name="Ma L."/>
            <person name="Liu Q."/>
            <person name="Li H."/>
            <person name="Cai W."/>
        </authorList>
    </citation>
    <scope>NUCLEOTIDE SEQUENCE</scope>
    <source>
        <strain evidence="11">Cailab_2022a</strain>
    </source>
</reference>
<keyword evidence="7" id="KW-1015">Disulfide bond</keyword>
<evidence type="ECO:0000256" key="8">
    <source>
        <dbReference type="PIRSR" id="PIRSR621190-1"/>
    </source>
</evidence>
<dbReference type="EMBL" id="JAPTSV010000014">
    <property type="protein sequence ID" value="KAJ1520399.1"/>
    <property type="molecule type" value="Genomic_DNA"/>
</dbReference>
<dbReference type="InterPro" id="IPR024079">
    <property type="entry name" value="MetalloPept_cat_dom_sf"/>
</dbReference>
<feature type="domain" description="Peptidase metallopeptidase" evidence="10">
    <location>
        <begin position="86"/>
        <end position="243"/>
    </location>
</feature>
<dbReference type="PANTHER" id="PTHR10201:SF165">
    <property type="entry name" value="COLLAGENASE 3"/>
    <property type="match status" value="1"/>
</dbReference>
<comment type="cofactor">
    <cofactor evidence="9">
        <name>Ca(2+)</name>
        <dbReference type="ChEBI" id="CHEBI:29108"/>
    </cofactor>
    <text evidence="9">Can bind about 5 Ca(2+) ions per subunit.</text>
</comment>
<evidence type="ECO:0000256" key="7">
    <source>
        <dbReference type="ARBA" id="ARBA00023157"/>
    </source>
</evidence>
<keyword evidence="5 9" id="KW-0862">Zinc</keyword>
<dbReference type="PRINTS" id="PR00138">
    <property type="entry name" value="MATRIXIN"/>
</dbReference>
<feature type="binding site" evidence="9">
    <location>
        <position position="156"/>
    </location>
    <ligand>
        <name>Zn(2+)</name>
        <dbReference type="ChEBI" id="CHEBI:29105"/>
        <label>1</label>
    </ligand>
</feature>
<gene>
    <name evidence="11" type="ORF">ONE63_003534</name>
</gene>
<dbReference type="PANTHER" id="PTHR10201">
    <property type="entry name" value="MATRIX METALLOPROTEINASE"/>
    <property type="match status" value="1"/>
</dbReference>
<organism evidence="11 12">
    <name type="scientific">Megalurothrips usitatus</name>
    <name type="common">bean blossom thrips</name>
    <dbReference type="NCBI Taxonomy" id="439358"/>
    <lineage>
        <taxon>Eukaryota</taxon>
        <taxon>Metazoa</taxon>
        <taxon>Ecdysozoa</taxon>
        <taxon>Arthropoda</taxon>
        <taxon>Hexapoda</taxon>
        <taxon>Insecta</taxon>
        <taxon>Pterygota</taxon>
        <taxon>Neoptera</taxon>
        <taxon>Paraneoptera</taxon>
        <taxon>Thysanoptera</taxon>
        <taxon>Terebrantia</taxon>
        <taxon>Thripoidea</taxon>
        <taxon>Thripidae</taxon>
        <taxon>Megalurothrips</taxon>
    </lineage>
</organism>
<dbReference type="GO" id="GO:0006508">
    <property type="term" value="P:proteolysis"/>
    <property type="evidence" value="ECO:0007669"/>
    <property type="project" value="UniProtKB-KW"/>
</dbReference>
<protein>
    <recommendedName>
        <fullName evidence="10">Peptidase metallopeptidase domain-containing protein</fullName>
    </recommendedName>
</protein>
<dbReference type="InterPro" id="IPR021190">
    <property type="entry name" value="Pept_M10A"/>
</dbReference>
<dbReference type="InterPro" id="IPR036365">
    <property type="entry name" value="PGBD-like_sf"/>
</dbReference>
<feature type="binding site" evidence="9">
    <location>
        <position position="178"/>
    </location>
    <ligand>
        <name>Ca(2+)</name>
        <dbReference type="ChEBI" id="CHEBI:29108"/>
        <label>2</label>
    </ligand>
</feature>
<feature type="binding site" evidence="9">
    <location>
        <position position="183"/>
    </location>
    <ligand>
        <name>Ca(2+)</name>
        <dbReference type="ChEBI" id="CHEBI:29108"/>
        <label>1</label>
    </ligand>
</feature>
<keyword evidence="9" id="KW-0106">Calcium</keyword>
<dbReference type="SUPFAM" id="SSF47090">
    <property type="entry name" value="PGBD-like"/>
    <property type="match status" value="1"/>
</dbReference>
<dbReference type="GO" id="GO:0008270">
    <property type="term" value="F:zinc ion binding"/>
    <property type="evidence" value="ECO:0007669"/>
    <property type="project" value="InterPro"/>
</dbReference>
<dbReference type="SUPFAM" id="SSF55486">
    <property type="entry name" value="Metalloproteases ('zincins'), catalytic domain"/>
    <property type="match status" value="1"/>
</dbReference>
<feature type="binding site" description="in inhibited form" evidence="9">
    <location>
        <position position="71"/>
    </location>
    <ligand>
        <name>Zn(2+)</name>
        <dbReference type="ChEBI" id="CHEBI:29105"/>
        <label>2</label>
        <note>catalytic</note>
    </ligand>
</feature>
<dbReference type="InterPro" id="IPR006026">
    <property type="entry name" value="Peptidase_Metallo"/>
</dbReference>
<feature type="binding site" evidence="9">
    <location>
        <position position="216"/>
    </location>
    <ligand>
        <name>Zn(2+)</name>
        <dbReference type="ChEBI" id="CHEBI:29105"/>
        <label>2</label>
        <note>catalytic</note>
    </ligand>
</feature>
<dbReference type="Proteomes" id="UP001075354">
    <property type="component" value="Chromosome 14"/>
</dbReference>
<dbReference type="Pfam" id="PF00413">
    <property type="entry name" value="Peptidase_M10"/>
    <property type="match status" value="1"/>
</dbReference>
<comment type="caution">
    <text evidence="11">The sequence shown here is derived from an EMBL/GenBank/DDBJ whole genome shotgun (WGS) entry which is preliminary data.</text>
</comment>
<comment type="cofactor">
    <cofactor evidence="9">
        <name>Zn(2+)</name>
        <dbReference type="ChEBI" id="CHEBI:29105"/>
    </cofactor>
    <text evidence="9">Binds 2 Zn(2+) ions per subunit.</text>
</comment>
<evidence type="ECO:0000256" key="6">
    <source>
        <dbReference type="ARBA" id="ARBA00023049"/>
    </source>
</evidence>
<evidence type="ECO:0000256" key="3">
    <source>
        <dbReference type="ARBA" id="ARBA00022723"/>
    </source>
</evidence>
<feature type="binding site" evidence="9">
    <location>
        <position position="202"/>
    </location>
    <ligand>
        <name>Zn(2+)</name>
        <dbReference type="ChEBI" id="CHEBI:29105"/>
        <label>2</label>
        <note>catalytic</note>
    </ligand>
</feature>
<name>A0AAV7X6Q2_9NEOP</name>
<feature type="binding site" evidence="9">
    <location>
        <position position="176"/>
    </location>
    <ligand>
        <name>Ca(2+)</name>
        <dbReference type="ChEBI" id="CHEBI:29108"/>
        <label>2</label>
    </ligand>
</feature>
<evidence type="ECO:0000256" key="4">
    <source>
        <dbReference type="ARBA" id="ARBA00022801"/>
    </source>
</evidence>
<feature type="binding site" evidence="9">
    <location>
        <position position="208"/>
    </location>
    <ligand>
        <name>Zn(2+)</name>
        <dbReference type="ChEBI" id="CHEBI:29105"/>
        <label>2</label>
        <note>catalytic</note>
    </ligand>
</feature>
<evidence type="ECO:0000256" key="2">
    <source>
        <dbReference type="ARBA" id="ARBA00022670"/>
    </source>
</evidence>
<evidence type="ECO:0000313" key="12">
    <source>
        <dbReference type="Proteomes" id="UP001075354"/>
    </source>
</evidence>
<proteinExistence type="inferred from homology"/>
<feature type="binding site" evidence="9">
    <location>
        <position position="169"/>
    </location>
    <ligand>
        <name>Zn(2+)</name>
        <dbReference type="ChEBI" id="CHEBI:29105"/>
        <label>1</label>
    </ligand>
</feature>
<dbReference type="AlphaFoldDB" id="A0AAV7X6Q2"/>
<evidence type="ECO:0000256" key="1">
    <source>
        <dbReference type="ARBA" id="ARBA00010370"/>
    </source>
</evidence>
<comment type="similarity">
    <text evidence="1">Belongs to the peptidase M10A family.</text>
</comment>
<dbReference type="GO" id="GO:0031012">
    <property type="term" value="C:extracellular matrix"/>
    <property type="evidence" value="ECO:0007669"/>
    <property type="project" value="InterPro"/>
</dbReference>
<evidence type="ECO:0000313" key="11">
    <source>
        <dbReference type="EMBL" id="KAJ1520399.1"/>
    </source>
</evidence>
<sequence>MCSAVPADGAPVPPSFAVEYLRSLKFIGDVGDPSSGLVTPEVIRDAQAELGLARSGVLDGPTLDLFSKPRCGVSPHWLGGAHSSPRSRRFSTIGSRNEIVTYKVSAYSANLSMAEVDMAVEGAFRRVESATLLRFARAPPSAATWNIDIAFVPDEHGCVAPFGATVLAHALAPKDGGDFHLKDSVDFRVNSLDYVASHELLHSIGVGHSVDPGSLMYPVYRDVSPGSDLLSADDRDVLALLYSRP</sequence>
<keyword evidence="2" id="KW-0645">Protease</keyword>
<accession>A0AAV7X6Q2</accession>
<dbReference type="GO" id="GO:0030574">
    <property type="term" value="P:collagen catabolic process"/>
    <property type="evidence" value="ECO:0007669"/>
    <property type="project" value="TreeGrafter"/>
</dbReference>
<evidence type="ECO:0000256" key="5">
    <source>
        <dbReference type="ARBA" id="ARBA00022833"/>
    </source>
</evidence>
<feature type="binding site" evidence="9">
    <location>
        <position position="180"/>
    </location>
    <ligand>
        <name>Zn(2+)</name>
        <dbReference type="ChEBI" id="CHEBI:29105"/>
        <label>1</label>
    </ligand>
</feature>
<evidence type="ECO:0000259" key="10">
    <source>
        <dbReference type="SMART" id="SM00235"/>
    </source>
</evidence>
<dbReference type="SMART" id="SM00235">
    <property type="entry name" value="ZnMc"/>
    <property type="match status" value="1"/>
</dbReference>
<dbReference type="GO" id="GO:0030198">
    <property type="term" value="P:extracellular matrix organization"/>
    <property type="evidence" value="ECO:0007669"/>
    <property type="project" value="TreeGrafter"/>
</dbReference>
<dbReference type="Gene3D" id="3.40.390.10">
    <property type="entry name" value="Collagenase (Catalytic Domain)"/>
    <property type="match status" value="1"/>
</dbReference>
<evidence type="ECO:0000256" key="9">
    <source>
        <dbReference type="PIRSR" id="PIRSR621190-2"/>
    </source>
</evidence>
<dbReference type="GO" id="GO:0004222">
    <property type="term" value="F:metalloendopeptidase activity"/>
    <property type="evidence" value="ECO:0007669"/>
    <property type="project" value="InterPro"/>
</dbReference>
<keyword evidence="3 9" id="KW-0479">Metal-binding</keyword>
<dbReference type="InterPro" id="IPR001818">
    <property type="entry name" value="Pept_M10_metallopeptidase"/>
</dbReference>
<keyword evidence="12" id="KW-1185">Reference proteome</keyword>
<dbReference type="GO" id="GO:0005615">
    <property type="term" value="C:extracellular space"/>
    <property type="evidence" value="ECO:0007669"/>
    <property type="project" value="TreeGrafter"/>
</dbReference>
<feature type="active site" evidence="8">
    <location>
        <position position="199"/>
    </location>
</feature>
<keyword evidence="4" id="KW-0378">Hydrolase</keyword>
<feature type="binding site" evidence="9">
    <location>
        <position position="198"/>
    </location>
    <ligand>
        <name>Zn(2+)</name>
        <dbReference type="ChEBI" id="CHEBI:29105"/>
        <label>2</label>
        <note>catalytic</note>
    </ligand>
</feature>